<dbReference type="EMBL" id="FNBH01000001">
    <property type="protein sequence ID" value="SDE97647.1"/>
    <property type="molecule type" value="Genomic_DNA"/>
</dbReference>
<name>A0A1G7HB18_9FLAO</name>
<accession>A0A1G7HB18</accession>
<reference evidence="2" key="1">
    <citation type="submission" date="2016-10" db="EMBL/GenBank/DDBJ databases">
        <authorList>
            <person name="Varghese N."/>
            <person name="Submissions S."/>
        </authorList>
    </citation>
    <scope>NUCLEOTIDE SEQUENCE [LARGE SCALE GENOMIC DNA]</scope>
    <source>
        <strain evidence="2">DSM 19684</strain>
    </source>
</reference>
<evidence type="ECO:0000313" key="2">
    <source>
        <dbReference type="Proteomes" id="UP000199203"/>
    </source>
</evidence>
<dbReference type="OrthoDB" id="9844050at2"/>
<proteinExistence type="predicted"/>
<dbReference type="RefSeq" id="WP_089871439.1">
    <property type="nucleotide sequence ID" value="NZ_FNBH01000001.1"/>
</dbReference>
<sequence>MDEKIYDSNEFDYLEDFISLLEDELSASGMFISKEKILEIRKHIETSDYCALQSVIDILFSNSDAKENEKIIKVRNMMLF</sequence>
<organism evidence="1 2">
    <name type="scientific">Epilithonimonas hungarica</name>
    <dbReference type="NCBI Taxonomy" id="454006"/>
    <lineage>
        <taxon>Bacteria</taxon>
        <taxon>Pseudomonadati</taxon>
        <taxon>Bacteroidota</taxon>
        <taxon>Flavobacteriia</taxon>
        <taxon>Flavobacteriales</taxon>
        <taxon>Weeksellaceae</taxon>
        <taxon>Chryseobacterium group</taxon>
        <taxon>Epilithonimonas</taxon>
    </lineage>
</organism>
<gene>
    <name evidence="1" type="ORF">SAMN05421825_0745</name>
</gene>
<keyword evidence="2" id="KW-1185">Reference proteome</keyword>
<dbReference type="AlphaFoldDB" id="A0A1G7HB18"/>
<protein>
    <submittedName>
        <fullName evidence="1">Uncharacterized protein</fullName>
    </submittedName>
</protein>
<dbReference type="Proteomes" id="UP000199203">
    <property type="component" value="Unassembled WGS sequence"/>
</dbReference>
<evidence type="ECO:0000313" key="1">
    <source>
        <dbReference type="EMBL" id="SDE97647.1"/>
    </source>
</evidence>